<feature type="transmembrane region" description="Helical" evidence="6">
    <location>
        <begin position="254"/>
        <end position="275"/>
    </location>
</feature>
<evidence type="ECO:0000256" key="5">
    <source>
        <dbReference type="ARBA" id="ARBA00023136"/>
    </source>
</evidence>
<reference evidence="8" key="1">
    <citation type="submission" date="2017-06" db="EMBL/GenBank/DDBJ databases">
        <authorList>
            <person name="Varghese N."/>
            <person name="Submissions S."/>
        </authorList>
    </citation>
    <scope>NUCLEOTIDE SEQUENCE [LARGE SCALE GENOMIC DNA]</scope>
    <source>
        <strain evidence="8">JCM 23211</strain>
    </source>
</reference>
<keyword evidence="2" id="KW-1003">Cell membrane</keyword>
<dbReference type="PANTHER" id="PTHR32196:SF72">
    <property type="entry name" value="RIBOSE IMPORT PERMEASE PROTEIN RBSC"/>
    <property type="match status" value="1"/>
</dbReference>
<keyword evidence="5 6" id="KW-0472">Membrane</keyword>
<dbReference type="CDD" id="cd06579">
    <property type="entry name" value="TM_PBP1_transp_AraH_like"/>
    <property type="match status" value="1"/>
</dbReference>
<dbReference type="AlphaFoldDB" id="A0A239K459"/>
<feature type="transmembrane region" description="Helical" evidence="6">
    <location>
        <begin position="178"/>
        <end position="197"/>
    </location>
</feature>
<dbReference type="EMBL" id="FZOW01000009">
    <property type="protein sequence ID" value="SNT12462.1"/>
    <property type="molecule type" value="Genomic_DNA"/>
</dbReference>
<dbReference type="Proteomes" id="UP000198327">
    <property type="component" value="Unassembled WGS sequence"/>
</dbReference>
<accession>A0A239K459</accession>
<dbReference type="InterPro" id="IPR001851">
    <property type="entry name" value="ABC_transp_permease"/>
</dbReference>
<gene>
    <name evidence="7" type="ORF">SAMN05421642_109222</name>
</gene>
<name>A0A239K459_9NOCA</name>
<sequence length="334" mass="34228">MTGTLSPAQTATQASMSSGTRSLLPILANLAVPIGFVVMVVTFGILRPDTFLTLSTVTDVLNQAAIPVILACGVTFTMTVGQFDLSFTGLFGFSGAVVIVAMSENGWPGVLAGVVALLLALAVGTVIGLLVTLGRASSFIVTLALGSVLIGLETMVSGNKNIYQNIPTSFTDLATVKILGLNLPVWIAIIVCLVSFVTMHATGFGRHAYAIGGNDKAAFLAGVRVRRVRVLAFVVLGATACIGAVIATSKASSYYPNIAGGYLLSTYAAVFLGAAMSRSNRFTVGGSALGVVWLLSLQTGLTQLNQPAWVSTLLQGLVLASAVLIAAGKGGGKK</sequence>
<feature type="transmembrane region" description="Helical" evidence="6">
    <location>
        <begin position="230"/>
        <end position="248"/>
    </location>
</feature>
<keyword evidence="8" id="KW-1185">Reference proteome</keyword>
<evidence type="ECO:0000313" key="7">
    <source>
        <dbReference type="EMBL" id="SNT12462.1"/>
    </source>
</evidence>
<dbReference type="OrthoDB" id="3468954at2"/>
<feature type="transmembrane region" description="Helical" evidence="6">
    <location>
        <begin position="282"/>
        <end position="301"/>
    </location>
</feature>
<evidence type="ECO:0000256" key="6">
    <source>
        <dbReference type="SAM" id="Phobius"/>
    </source>
</evidence>
<evidence type="ECO:0000256" key="4">
    <source>
        <dbReference type="ARBA" id="ARBA00022989"/>
    </source>
</evidence>
<feature type="transmembrane region" description="Helical" evidence="6">
    <location>
        <begin position="307"/>
        <end position="327"/>
    </location>
</feature>
<evidence type="ECO:0000256" key="2">
    <source>
        <dbReference type="ARBA" id="ARBA00022475"/>
    </source>
</evidence>
<feature type="transmembrane region" description="Helical" evidence="6">
    <location>
        <begin position="23"/>
        <end position="45"/>
    </location>
</feature>
<dbReference type="Pfam" id="PF02653">
    <property type="entry name" value="BPD_transp_2"/>
    <property type="match status" value="1"/>
</dbReference>
<feature type="transmembrane region" description="Helical" evidence="6">
    <location>
        <begin position="109"/>
        <end position="131"/>
    </location>
</feature>
<keyword evidence="4 6" id="KW-1133">Transmembrane helix</keyword>
<proteinExistence type="predicted"/>
<protein>
    <submittedName>
        <fullName evidence="7">Ribose transport system permease protein</fullName>
    </submittedName>
</protein>
<feature type="transmembrane region" description="Helical" evidence="6">
    <location>
        <begin position="138"/>
        <end position="158"/>
    </location>
</feature>
<organism evidence="7 8">
    <name type="scientific">Rhodococcoides kyotonense</name>
    <dbReference type="NCBI Taxonomy" id="398843"/>
    <lineage>
        <taxon>Bacteria</taxon>
        <taxon>Bacillati</taxon>
        <taxon>Actinomycetota</taxon>
        <taxon>Actinomycetes</taxon>
        <taxon>Mycobacteriales</taxon>
        <taxon>Nocardiaceae</taxon>
        <taxon>Rhodococcoides</taxon>
    </lineage>
</organism>
<dbReference type="GO" id="GO:0022857">
    <property type="term" value="F:transmembrane transporter activity"/>
    <property type="evidence" value="ECO:0007669"/>
    <property type="project" value="InterPro"/>
</dbReference>
<evidence type="ECO:0000256" key="3">
    <source>
        <dbReference type="ARBA" id="ARBA00022692"/>
    </source>
</evidence>
<keyword evidence="3 6" id="KW-0812">Transmembrane</keyword>
<feature type="transmembrane region" description="Helical" evidence="6">
    <location>
        <begin position="85"/>
        <end position="103"/>
    </location>
</feature>
<feature type="transmembrane region" description="Helical" evidence="6">
    <location>
        <begin position="60"/>
        <end position="78"/>
    </location>
</feature>
<dbReference type="RefSeq" id="WP_089248226.1">
    <property type="nucleotide sequence ID" value="NZ_FZOW01000009.1"/>
</dbReference>
<evidence type="ECO:0000313" key="8">
    <source>
        <dbReference type="Proteomes" id="UP000198327"/>
    </source>
</evidence>
<dbReference type="GO" id="GO:0005886">
    <property type="term" value="C:plasma membrane"/>
    <property type="evidence" value="ECO:0007669"/>
    <property type="project" value="UniProtKB-SubCell"/>
</dbReference>
<evidence type="ECO:0000256" key="1">
    <source>
        <dbReference type="ARBA" id="ARBA00004651"/>
    </source>
</evidence>
<dbReference type="PANTHER" id="PTHR32196">
    <property type="entry name" value="ABC TRANSPORTER PERMEASE PROTEIN YPHD-RELATED-RELATED"/>
    <property type="match status" value="1"/>
</dbReference>
<comment type="subcellular location">
    <subcellularLocation>
        <location evidence="1">Cell membrane</location>
        <topology evidence="1">Multi-pass membrane protein</topology>
    </subcellularLocation>
</comment>